<evidence type="ECO:0000313" key="2">
    <source>
        <dbReference type="EMBL" id="MDI1487054.1"/>
    </source>
</evidence>
<dbReference type="AlphaFoldDB" id="A0AA43QKK8"/>
<name>A0AA43QKK8_9LECA</name>
<feature type="compositionally biased region" description="Basic residues" evidence="1">
    <location>
        <begin position="79"/>
        <end position="90"/>
    </location>
</feature>
<feature type="compositionally biased region" description="Basic and acidic residues" evidence="1">
    <location>
        <begin position="92"/>
        <end position="101"/>
    </location>
</feature>
<evidence type="ECO:0000256" key="1">
    <source>
        <dbReference type="SAM" id="MobiDB-lite"/>
    </source>
</evidence>
<proteinExistence type="predicted"/>
<comment type="caution">
    <text evidence="2">The sequence shown here is derived from an EMBL/GenBank/DDBJ whole genome shotgun (WGS) entry which is preliminary data.</text>
</comment>
<dbReference type="Proteomes" id="UP001161017">
    <property type="component" value="Unassembled WGS sequence"/>
</dbReference>
<gene>
    <name evidence="2" type="ORF">OHK93_006317</name>
</gene>
<reference evidence="2" key="1">
    <citation type="journal article" date="2023" name="Genome Biol. Evol.">
        <title>First Whole Genome Sequence and Flow Cytometry Genome Size Data for the Lichen-Forming Fungus Ramalina farinacea (Ascomycota).</title>
        <authorList>
            <person name="Llewellyn T."/>
            <person name="Mian S."/>
            <person name="Hill R."/>
            <person name="Leitch I.J."/>
            <person name="Gaya E."/>
        </authorList>
    </citation>
    <scope>NUCLEOTIDE SEQUENCE</scope>
    <source>
        <strain evidence="2">LIQ254RAFAR</strain>
    </source>
</reference>
<feature type="compositionally biased region" description="Polar residues" evidence="1">
    <location>
        <begin position="8"/>
        <end position="21"/>
    </location>
</feature>
<dbReference type="EMBL" id="JAPUFD010000004">
    <property type="protein sequence ID" value="MDI1487054.1"/>
    <property type="molecule type" value="Genomic_DNA"/>
</dbReference>
<sequence>MSGFFPSYPNNKFPQTGTLASQPRGMNFAQTARAEELKAARARKAAHDDHEQSQQQQQREQGLGLPTRGPIPLGAYTVFKKRTRTKHGKAQGRSERSRNENDSQEELSRPASTVPSIPSIPEENENENEGNVNTNAQMEQMGSTHKKRESMVSGYERYLREQANKAAGSASGLGRMPMPNEATTTTATNATATTTSTFSFFQPPTIPNIPTAAHAHDQNAGLNPHHHTGDFQWREDMSRHPTLVASYGRNTDKDYARLTPSSHQSSRISSLLTRQGPRYPAAGVNDYITFPQPGPAASTEGSASEDEDPFGYDGGQGVSLNPAHPTNTNAPSGKENGHGYTGKDLYWDHSNM</sequence>
<feature type="compositionally biased region" description="Basic and acidic residues" evidence="1">
    <location>
        <begin position="33"/>
        <end position="52"/>
    </location>
</feature>
<accession>A0AA43QKK8</accession>
<feature type="region of interest" description="Disordered" evidence="1">
    <location>
        <begin position="290"/>
        <end position="352"/>
    </location>
</feature>
<evidence type="ECO:0000313" key="3">
    <source>
        <dbReference type="Proteomes" id="UP001161017"/>
    </source>
</evidence>
<feature type="region of interest" description="Disordered" evidence="1">
    <location>
        <begin position="1"/>
        <end position="152"/>
    </location>
</feature>
<keyword evidence="3" id="KW-1185">Reference proteome</keyword>
<protein>
    <submittedName>
        <fullName evidence="2">Uncharacterized protein</fullName>
    </submittedName>
</protein>
<organism evidence="2 3">
    <name type="scientific">Ramalina farinacea</name>
    <dbReference type="NCBI Taxonomy" id="258253"/>
    <lineage>
        <taxon>Eukaryota</taxon>
        <taxon>Fungi</taxon>
        <taxon>Dikarya</taxon>
        <taxon>Ascomycota</taxon>
        <taxon>Pezizomycotina</taxon>
        <taxon>Lecanoromycetes</taxon>
        <taxon>OSLEUM clade</taxon>
        <taxon>Lecanoromycetidae</taxon>
        <taxon>Lecanorales</taxon>
        <taxon>Lecanorineae</taxon>
        <taxon>Ramalinaceae</taxon>
        <taxon>Ramalina</taxon>
    </lineage>
</organism>